<protein>
    <submittedName>
        <fullName evidence="3">Uncharacterized protein</fullName>
    </submittedName>
</protein>
<name>A0A543GAM8_9PSEU</name>
<feature type="transmembrane region" description="Helical" evidence="2">
    <location>
        <begin position="6"/>
        <end position="27"/>
    </location>
</feature>
<dbReference type="Proteomes" id="UP000319818">
    <property type="component" value="Unassembled WGS sequence"/>
</dbReference>
<organism evidence="3 4">
    <name type="scientific">Pseudonocardia cypriaca</name>
    <dbReference type="NCBI Taxonomy" id="882449"/>
    <lineage>
        <taxon>Bacteria</taxon>
        <taxon>Bacillati</taxon>
        <taxon>Actinomycetota</taxon>
        <taxon>Actinomycetes</taxon>
        <taxon>Pseudonocardiales</taxon>
        <taxon>Pseudonocardiaceae</taxon>
        <taxon>Pseudonocardia</taxon>
    </lineage>
</organism>
<feature type="region of interest" description="Disordered" evidence="1">
    <location>
        <begin position="53"/>
        <end position="95"/>
    </location>
</feature>
<proteinExistence type="predicted"/>
<feature type="compositionally biased region" description="Basic and acidic residues" evidence="1">
    <location>
        <begin position="85"/>
        <end position="95"/>
    </location>
</feature>
<evidence type="ECO:0000313" key="4">
    <source>
        <dbReference type="Proteomes" id="UP000319818"/>
    </source>
</evidence>
<sequence>MSVWETILYFAVPSVALYLGIALLVVAPRMARRPRYRVGQPWPHDPMWWTANPQGAHLPAVDQSGDHSGDHTADRAHALVGARAGAERGGARGSW</sequence>
<evidence type="ECO:0000256" key="2">
    <source>
        <dbReference type="SAM" id="Phobius"/>
    </source>
</evidence>
<evidence type="ECO:0000313" key="3">
    <source>
        <dbReference type="EMBL" id="TQM43128.1"/>
    </source>
</evidence>
<accession>A0A543GAM8</accession>
<keyword evidence="4" id="KW-1185">Reference proteome</keyword>
<dbReference type="OrthoDB" id="5193416at2"/>
<keyword evidence="2" id="KW-1133">Transmembrane helix</keyword>
<gene>
    <name evidence="3" type="ORF">FB388_0469</name>
</gene>
<comment type="caution">
    <text evidence="3">The sequence shown here is derived from an EMBL/GenBank/DDBJ whole genome shotgun (WGS) entry which is preliminary data.</text>
</comment>
<evidence type="ECO:0000256" key="1">
    <source>
        <dbReference type="SAM" id="MobiDB-lite"/>
    </source>
</evidence>
<reference evidence="3 4" key="1">
    <citation type="submission" date="2019-06" db="EMBL/GenBank/DDBJ databases">
        <title>Sequencing the genomes of 1000 actinobacteria strains.</title>
        <authorList>
            <person name="Klenk H.-P."/>
        </authorList>
    </citation>
    <scope>NUCLEOTIDE SEQUENCE [LARGE SCALE GENOMIC DNA]</scope>
    <source>
        <strain evidence="3 4">DSM 45511</strain>
    </source>
</reference>
<dbReference type="AlphaFoldDB" id="A0A543GAM8"/>
<keyword evidence="2" id="KW-0812">Transmembrane</keyword>
<feature type="compositionally biased region" description="Basic and acidic residues" evidence="1">
    <location>
        <begin position="64"/>
        <end position="77"/>
    </location>
</feature>
<dbReference type="RefSeq" id="WP_142096193.1">
    <property type="nucleotide sequence ID" value="NZ_VFPH01000001.1"/>
</dbReference>
<keyword evidence="2" id="KW-0472">Membrane</keyword>
<dbReference type="EMBL" id="VFPH01000001">
    <property type="protein sequence ID" value="TQM43128.1"/>
    <property type="molecule type" value="Genomic_DNA"/>
</dbReference>